<dbReference type="AlphaFoldDB" id="A0A2R3IQY9"/>
<keyword evidence="1" id="KW-0472">Membrane</keyword>
<keyword evidence="3" id="KW-1185">Reference proteome</keyword>
<feature type="transmembrane region" description="Helical" evidence="1">
    <location>
        <begin position="12"/>
        <end position="38"/>
    </location>
</feature>
<dbReference type="Proteomes" id="UP000238390">
    <property type="component" value="Chromosome"/>
</dbReference>
<gene>
    <name evidence="2" type="ORF">CSB93_3209</name>
</gene>
<accession>A0A2R3IQY9</accession>
<dbReference type="EMBL" id="CP027169">
    <property type="protein sequence ID" value="AVK04349.1"/>
    <property type="molecule type" value="Genomic_DNA"/>
</dbReference>
<name>A0A2R3IQY9_9PSED</name>
<reference evidence="2 3" key="1">
    <citation type="submission" date="2018-02" db="EMBL/GenBank/DDBJ databases">
        <title>FDA/CDC Antimicrobial Resistant Isolate Bank Genome Sequencing.</title>
        <authorList>
            <person name="Benahmed F.H."/>
            <person name="Lutgring J.D."/>
            <person name="Yoo B."/>
            <person name="Machado M."/>
            <person name="Brown A."/>
            <person name="McAllister G."/>
            <person name="Perry A."/>
            <person name="Halpin A.L."/>
            <person name="Vavikolanu K."/>
            <person name="Ott S."/>
            <person name="Zhao X."/>
            <person name="Tallon L.J."/>
            <person name="Sadzewicz L."/>
            <person name="Aluvathingal J."/>
            <person name="Nadendla S."/>
            <person name="Voskania-kordi A."/>
            <person name="Simonyan V."/>
            <person name="Patel J."/>
            <person name="Shawar R.M."/>
        </authorList>
    </citation>
    <scope>NUCLEOTIDE SEQUENCE [LARGE SCALE GENOMIC DNA]</scope>
    <source>
        <strain evidence="2 3">AR_0356</strain>
    </source>
</reference>
<organism evidence="2 3">
    <name type="scientific">Pseudomonas paraeruginosa</name>
    <dbReference type="NCBI Taxonomy" id="2994495"/>
    <lineage>
        <taxon>Bacteria</taxon>
        <taxon>Pseudomonadati</taxon>
        <taxon>Pseudomonadota</taxon>
        <taxon>Gammaproteobacteria</taxon>
        <taxon>Pseudomonadales</taxon>
        <taxon>Pseudomonadaceae</taxon>
        <taxon>Pseudomonas</taxon>
    </lineage>
</organism>
<evidence type="ECO:0000313" key="2">
    <source>
        <dbReference type="EMBL" id="AVK04349.1"/>
    </source>
</evidence>
<proteinExistence type="predicted"/>
<feature type="transmembrane region" description="Helical" evidence="1">
    <location>
        <begin position="44"/>
        <end position="65"/>
    </location>
</feature>
<evidence type="ECO:0000256" key="1">
    <source>
        <dbReference type="SAM" id="Phobius"/>
    </source>
</evidence>
<keyword evidence="1" id="KW-0812">Transmembrane</keyword>
<evidence type="ECO:0000313" key="3">
    <source>
        <dbReference type="Proteomes" id="UP000238390"/>
    </source>
</evidence>
<dbReference type="RefSeq" id="WP_003085694.1">
    <property type="nucleotide sequence ID" value="NZ_CP027169.1"/>
</dbReference>
<sequence length="84" mass="8806">MDNKPLIKPGKLFLICIALLAYAGLSVALVGGIGPALVSSRDDVLVFAGFAIPGVWLIASVCLGIHLANTRREEAATTSKEKDQ</sequence>
<keyword evidence="1" id="KW-1133">Transmembrane helix</keyword>
<protein>
    <submittedName>
        <fullName evidence="2">Membrane protein</fullName>
    </submittedName>
</protein>